<dbReference type="Gene3D" id="3.40.50.790">
    <property type="match status" value="1"/>
</dbReference>
<feature type="compositionally biased region" description="Low complexity" evidence="6">
    <location>
        <begin position="90"/>
        <end position="106"/>
    </location>
</feature>
<keyword evidence="8" id="KW-1185">Reference proteome</keyword>
<dbReference type="SUPFAM" id="SSF56808">
    <property type="entry name" value="Ribosomal protein L1"/>
    <property type="match status" value="1"/>
</dbReference>
<evidence type="ECO:0000313" key="7">
    <source>
        <dbReference type="EMBL" id="RYR68548.1"/>
    </source>
</evidence>
<dbReference type="CDD" id="cd00403">
    <property type="entry name" value="Ribosomal_L1"/>
    <property type="match status" value="1"/>
</dbReference>
<dbReference type="PANTHER" id="PTHR36427">
    <property type="entry name" value="54S RIBOSOMAL PROTEIN L1, MITOCHONDRIAL"/>
    <property type="match status" value="1"/>
</dbReference>
<protein>
    <recommendedName>
        <fullName evidence="5">CL1</fullName>
    </recommendedName>
</protein>
<dbReference type="GO" id="GO:1990904">
    <property type="term" value="C:ribonucleoprotein complex"/>
    <property type="evidence" value="ECO:0007669"/>
    <property type="project" value="UniProtKB-KW"/>
</dbReference>
<dbReference type="AlphaFoldDB" id="A0A445DZA4"/>
<dbReference type="Pfam" id="PF00687">
    <property type="entry name" value="Ribosomal_L1"/>
    <property type="match status" value="1"/>
</dbReference>
<dbReference type="InterPro" id="IPR023674">
    <property type="entry name" value="Ribosomal_uL1-like"/>
</dbReference>
<name>A0A445DZA4_ARAHY</name>
<organism evidence="7 8">
    <name type="scientific">Arachis hypogaea</name>
    <name type="common">Peanut</name>
    <dbReference type="NCBI Taxonomy" id="3818"/>
    <lineage>
        <taxon>Eukaryota</taxon>
        <taxon>Viridiplantae</taxon>
        <taxon>Streptophyta</taxon>
        <taxon>Embryophyta</taxon>
        <taxon>Tracheophyta</taxon>
        <taxon>Spermatophyta</taxon>
        <taxon>Magnoliopsida</taxon>
        <taxon>eudicotyledons</taxon>
        <taxon>Gunneridae</taxon>
        <taxon>Pentapetalae</taxon>
        <taxon>rosids</taxon>
        <taxon>fabids</taxon>
        <taxon>Fabales</taxon>
        <taxon>Fabaceae</taxon>
        <taxon>Papilionoideae</taxon>
        <taxon>50 kb inversion clade</taxon>
        <taxon>dalbergioids sensu lato</taxon>
        <taxon>Dalbergieae</taxon>
        <taxon>Pterocarpus clade</taxon>
        <taxon>Arachis</taxon>
    </lineage>
</organism>
<dbReference type="InterPro" id="IPR028364">
    <property type="entry name" value="Ribosomal_uL1/biogenesis"/>
</dbReference>
<comment type="similarity">
    <text evidence="1">Belongs to the universal ribosomal protein uL1 family.</text>
</comment>
<dbReference type="EMBL" id="SDMP01000003">
    <property type="protein sequence ID" value="RYR68548.1"/>
    <property type="molecule type" value="Genomic_DNA"/>
</dbReference>
<evidence type="ECO:0000256" key="2">
    <source>
        <dbReference type="ARBA" id="ARBA00022980"/>
    </source>
</evidence>
<evidence type="ECO:0000256" key="3">
    <source>
        <dbReference type="ARBA" id="ARBA00023274"/>
    </source>
</evidence>
<sequence length="442" mass="48507">MAALKLLLSQARRHHFLFKHPWRFHSPFSLTSHRPLSSSSPLPQYQQDSPNPPTRPSSKETLLPIRFNPSRFLPTQTQRPGAPTNRILGASDPPRTPAPASSSPPGVGRGPGGVAAGMNKGGHSDAPSIEPEDKVGDDPGVVTAEERNEEAEKERRMLEVEDEIRKKMEEEKMKVPFPMLIMPKRNETPPVLDLNEAIRQVKVSAKAKFDETVEAHVRLGIDSKRTELLAVRGTVILPHGAPKAVSVAVFAEEADAEDARNAGADIVGGKELIEEIASGNNKLKVDKCFSTPGMAPHLGKIAQYLRKRRLMPDKKLGTLTSDIAGQLKELRQGRVEFKMESKSILHIGLGKVSYKEEALRENIGAFMNAVLLAKPAGLKKTSKYAGYVLSVHLSSTMGPGVPVSIQSLSKAADNYRKVHVETEPFGLRMRAYQSSHQIYLSR</sequence>
<accession>A0A445DZA4</accession>
<evidence type="ECO:0000256" key="1">
    <source>
        <dbReference type="ARBA" id="ARBA00010531"/>
    </source>
</evidence>
<evidence type="ECO:0000256" key="6">
    <source>
        <dbReference type="SAM" id="MobiDB-lite"/>
    </source>
</evidence>
<evidence type="ECO:0000256" key="4">
    <source>
        <dbReference type="ARBA" id="ARBA00057875"/>
    </source>
</evidence>
<keyword evidence="2" id="KW-0689">Ribosomal protein</keyword>
<evidence type="ECO:0000256" key="5">
    <source>
        <dbReference type="ARBA" id="ARBA00082680"/>
    </source>
</evidence>
<dbReference type="PANTHER" id="PTHR36427:SF4">
    <property type="entry name" value="RIBOSOMAL PROTEIN L1P_L10E FAMILY"/>
    <property type="match status" value="1"/>
</dbReference>
<dbReference type="FunFam" id="3.40.50.790:FF:000001">
    <property type="entry name" value="50S ribosomal protein L1"/>
    <property type="match status" value="1"/>
</dbReference>
<feature type="compositionally biased region" description="Low complexity" evidence="6">
    <location>
        <begin position="31"/>
        <end position="49"/>
    </location>
</feature>
<gene>
    <name evidence="7" type="ORF">Ahy_A03g015045</name>
</gene>
<dbReference type="InterPro" id="IPR016095">
    <property type="entry name" value="Ribosomal_uL1_3-a/b-sand"/>
</dbReference>
<dbReference type="Proteomes" id="UP000289738">
    <property type="component" value="Chromosome A03"/>
</dbReference>
<comment type="caution">
    <text evidence="7">The sequence shown here is derived from an EMBL/GenBank/DDBJ whole genome shotgun (WGS) entry which is preliminary data.</text>
</comment>
<dbReference type="GO" id="GO:0005840">
    <property type="term" value="C:ribosome"/>
    <property type="evidence" value="ECO:0007669"/>
    <property type="project" value="UniProtKB-KW"/>
</dbReference>
<feature type="compositionally biased region" description="Basic and acidic residues" evidence="6">
    <location>
        <begin position="144"/>
        <end position="156"/>
    </location>
</feature>
<comment type="function">
    <text evidence="4">This protein binds directly to 23S ribosomal RNA.</text>
</comment>
<evidence type="ECO:0000313" key="8">
    <source>
        <dbReference type="Proteomes" id="UP000289738"/>
    </source>
</evidence>
<keyword evidence="3" id="KW-0687">Ribonucleoprotein</keyword>
<proteinExistence type="inferred from homology"/>
<dbReference type="Gene3D" id="3.30.190.20">
    <property type="match status" value="1"/>
</dbReference>
<feature type="region of interest" description="Disordered" evidence="6">
    <location>
        <begin position="31"/>
        <end position="156"/>
    </location>
</feature>
<reference evidence="7 8" key="1">
    <citation type="submission" date="2019-01" db="EMBL/GenBank/DDBJ databases">
        <title>Sequencing of cultivated peanut Arachis hypogaea provides insights into genome evolution and oil improvement.</title>
        <authorList>
            <person name="Chen X."/>
        </authorList>
    </citation>
    <scope>NUCLEOTIDE SEQUENCE [LARGE SCALE GENOMIC DNA]</scope>
    <source>
        <strain evidence="8">cv. Fuhuasheng</strain>
        <tissue evidence="7">Leaves</tissue>
    </source>
</reference>